<keyword evidence="3" id="KW-1185">Reference proteome</keyword>
<dbReference type="PANTHER" id="PTHR42023">
    <property type="entry name" value="BHLH DOMAIN-CONTAINING PROTEIN"/>
    <property type="match status" value="1"/>
</dbReference>
<dbReference type="AlphaFoldDB" id="A0AA40EVZ0"/>
<feature type="compositionally biased region" description="Basic and acidic residues" evidence="1">
    <location>
        <begin position="414"/>
        <end position="424"/>
    </location>
</feature>
<gene>
    <name evidence="2" type="ORF">B0T18DRAFT_391003</name>
</gene>
<feature type="region of interest" description="Disordered" evidence="1">
    <location>
        <begin position="526"/>
        <end position="548"/>
    </location>
</feature>
<feature type="compositionally biased region" description="Basic and acidic residues" evidence="1">
    <location>
        <begin position="52"/>
        <end position="61"/>
    </location>
</feature>
<evidence type="ECO:0000313" key="2">
    <source>
        <dbReference type="EMBL" id="KAK0746583.1"/>
    </source>
</evidence>
<feature type="region of interest" description="Disordered" evidence="1">
    <location>
        <begin position="1"/>
        <end position="248"/>
    </location>
</feature>
<dbReference type="Proteomes" id="UP001172155">
    <property type="component" value="Unassembled WGS sequence"/>
</dbReference>
<accession>A0AA40EVZ0</accession>
<dbReference type="EMBL" id="JAUKUD010000004">
    <property type="protein sequence ID" value="KAK0746583.1"/>
    <property type="molecule type" value="Genomic_DNA"/>
</dbReference>
<feature type="compositionally biased region" description="Polar residues" evidence="1">
    <location>
        <begin position="430"/>
        <end position="439"/>
    </location>
</feature>
<dbReference type="PANTHER" id="PTHR42023:SF1">
    <property type="entry name" value="BHLH DOMAIN-CONTAINING PROTEIN"/>
    <property type="match status" value="1"/>
</dbReference>
<evidence type="ECO:0000313" key="3">
    <source>
        <dbReference type="Proteomes" id="UP001172155"/>
    </source>
</evidence>
<protein>
    <submittedName>
        <fullName evidence="2">Uncharacterized protein</fullName>
    </submittedName>
</protein>
<feature type="compositionally biased region" description="Polar residues" evidence="1">
    <location>
        <begin position="235"/>
        <end position="248"/>
    </location>
</feature>
<comment type="caution">
    <text evidence="2">The sequence shown here is derived from an EMBL/GenBank/DDBJ whole genome shotgun (WGS) entry which is preliminary data.</text>
</comment>
<feature type="compositionally biased region" description="Basic and acidic residues" evidence="1">
    <location>
        <begin position="195"/>
        <end position="211"/>
    </location>
</feature>
<feature type="compositionally biased region" description="Basic and acidic residues" evidence="1">
    <location>
        <begin position="318"/>
        <end position="335"/>
    </location>
</feature>
<sequence>MWDRRTARPRAGGQQKGGMRAGGYTLDEQIASLGGNRGYSYSIQGGPAPKRPPREYSDGHFETAPAVQEPPPRNPNRIALRATTLRPASSFYSHHPHSPTSPGAPVKLASSYNHRHGMPGEISPPSSPEPDHAATRRQLAGDVSPIDDGPGMARHDSRSYQSGQPGRMVSQERPPSQNQNRGGTNIPMMRRARRKQSDAAMRDSHTRERPSSRQAQNIEAQDGPDGPRWDPLTGERTNSAHGRPSQVNPAEYVQGLGITSQAASPPRNAPPPTFGERVRRIAKKAGVMESDTDPAAAAFSSSRPGWRGASGRTALVDPVKDEKNVAPLKVPERNAKRVVSPTAALAPKSGLSNFLRRGQTPPVSPRGETTAAPRDTVRQVVPSSQLSPAEEPDYHRGNQRNTDAAPSPPPQSRTPDRAPTELTRDALASISANSPSHSLGVNPYDKSTPIRRKPAATSMLAQESVSSLQLRQSDVPPAPPAHNPYASTVPPTDAWVQPPSRFSITTYATSADGTPRESLDDFAHNHPPMPSMPSSFPETPQESVMDRRRPNLDKSYDEASLNSNDGPVVISLKSEYMSAPHPRNSESQAARDRRAAAHPAVARARTTAERPTSSAGSIHKMLPPVPAETTADEAHDRVGLLTAQLKALANRRLNINRSVKQMTELMPTDHVLDSAEVVRKREGEKRKVEALRSELANIGKEEYELGLKLHRAYKRLDRDADYEPTTLWVRRVTGFPPLEEDEGRRDAGARFLKAGDDGTVRYGPVHGLTWSHEE</sequence>
<reference evidence="2" key="1">
    <citation type="submission" date="2023-06" db="EMBL/GenBank/DDBJ databases">
        <title>Genome-scale phylogeny and comparative genomics of the fungal order Sordariales.</title>
        <authorList>
            <consortium name="Lawrence Berkeley National Laboratory"/>
            <person name="Hensen N."/>
            <person name="Bonometti L."/>
            <person name="Westerberg I."/>
            <person name="Brannstrom I.O."/>
            <person name="Guillou S."/>
            <person name="Cros-Aarteil S."/>
            <person name="Calhoun S."/>
            <person name="Haridas S."/>
            <person name="Kuo A."/>
            <person name="Mondo S."/>
            <person name="Pangilinan J."/>
            <person name="Riley R."/>
            <person name="LaButti K."/>
            <person name="Andreopoulos B."/>
            <person name="Lipzen A."/>
            <person name="Chen C."/>
            <person name="Yanf M."/>
            <person name="Daum C."/>
            <person name="Ng V."/>
            <person name="Clum A."/>
            <person name="Steindorff A."/>
            <person name="Ohm R."/>
            <person name="Martin F."/>
            <person name="Silar P."/>
            <person name="Natvig D."/>
            <person name="Lalanne C."/>
            <person name="Gautier V."/>
            <person name="Ament-velasquez S.L."/>
            <person name="Kruys A."/>
            <person name="Hutchinson M.I."/>
            <person name="Powell A.J."/>
            <person name="Barry K."/>
            <person name="Miller A.N."/>
            <person name="Grigoriev I.V."/>
            <person name="Debuchy R."/>
            <person name="Gladieux P."/>
            <person name="Thoren M.H."/>
            <person name="Johannesson H."/>
        </authorList>
    </citation>
    <scope>NUCLEOTIDE SEQUENCE</scope>
    <source>
        <strain evidence="2">SMH3187-1</strain>
    </source>
</reference>
<proteinExistence type="predicted"/>
<name>A0AA40EVZ0_9PEZI</name>
<evidence type="ECO:0000256" key="1">
    <source>
        <dbReference type="SAM" id="MobiDB-lite"/>
    </source>
</evidence>
<feature type="region of interest" description="Disordered" evidence="1">
    <location>
        <begin position="577"/>
        <end position="623"/>
    </location>
</feature>
<feature type="region of interest" description="Disordered" evidence="1">
    <location>
        <begin position="286"/>
        <end position="466"/>
    </location>
</feature>
<feature type="compositionally biased region" description="Polar residues" evidence="1">
    <location>
        <begin position="173"/>
        <end position="183"/>
    </location>
</feature>
<organism evidence="2 3">
    <name type="scientific">Schizothecium vesticola</name>
    <dbReference type="NCBI Taxonomy" id="314040"/>
    <lineage>
        <taxon>Eukaryota</taxon>
        <taxon>Fungi</taxon>
        <taxon>Dikarya</taxon>
        <taxon>Ascomycota</taxon>
        <taxon>Pezizomycotina</taxon>
        <taxon>Sordariomycetes</taxon>
        <taxon>Sordariomycetidae</taxon>
        <taxon>Sordariales</taxon>
        <taxon>Schizotheciaceae</taxon>
        <taxon>Schizothecium</taxon>
    </lineage>
</organism>